<proteinExistence type="inferred from homology"/>
<dbReference type="PANTHER" id="PTHR32097:SF4">
    <property type="entry name" value="GENERAL STRESS PROTEIN 16U"/>
    <property type="match status" value="1"/>
</dbReference>
<feature type="region of interest" description="Disordered" evidence="2">
    <location>
        <begin position="183"/>
        <end position="218"/>
    </location>
</feature>
<protein>
    <submittedName>
        <fullName evidence="4">TerD family protein</fullName>
    </submittedName>
</protein>
<sequence length="599" mass="63588">MRKMVKGANVGLAELGEDVASVVMSLGWSGATGEGDVDVSVLLLDGNGKVSGDGDFLSRGNPAFGNGSVRLLGRTSTADGGSEERISFDLDAVPAEVEQIVVAASRHDGSAFEDLNDLRVALAGSSGEGLVHFSVDEAGAVSAVIFGALYRRGDEWKFRAVGQGYASGPAGLAADFGVDIDAGAGTTGPDPRAVSPSATVPSPRAPEPAAYDDEAAPESEVDAETDAVEVELDAVGAAGDDGADREFVEHERSEMRDFVKGLSPDDIKSGGWFTKLSAQALSSYTDKVDWKYFQERYEGVPADVIVDQRIKMASRYAALEGGLSAGAYSAAVAATIGSLGGASAATVPAAVATMMVDVAFITRLQLRLAYDIAVLYRVPLDLSDPDDMWKLIRVAFTIKSGEAVRGGVTKAVPAMVRPVVKRFYSGTVLNAARGLPVVGKYLLQRNVIKIGIPVVGVPLAVVLNRYTTLLAGRHAQAVFRNEARVIEIAERLTGRSRHPQLMLWVAWLVILADGKTTDDEALLIRHLVRLVRDQHQVVDRQLAHLVDIDHAEVWRRVDAEPGDLSDLLDVAEQVAAVDGDVNTAESAVISELRDRCCRV</sequence>
<dbReference type="CDD" id="cd06974">
    <property type="entry name" value="TerD_like"/>
    <property type="match status" value="1"/>
</dbReference>
<organism evidence="4">
    <name type="scientific">Streptomyces sp. NBC_00148</name>
    <dbReference type="NCBI Taxonomy" id="2903626"/>
    <lineage>
        <taxon>Bacteria</taxon>
        <taxon>Bacillati</taxon>
        <taxon>Actinomycetota</taxon>
        <taxon>Actinomycetes</taxon>
        <taxon>Kitasatosporales</taxon>
        <taxon>Streptomycetaceae</taxon>
        <taxon>Streptomyces</taxon>
    </lineage>
</organism>
<dbReference type="InterPro" id="IPR029024">
    <property type="entry name" value="TerB-like"/>
</dbReference>
<feature type="domain" description="TerD" evidence="3">
    <location>
        <begin position="3"/>
        <end position="176"/>
    </location>
</feature>
<gene>
    <name evidence="4" type="ORF">OG222_12085</name>
</gene>
<evidence type="ECO:0000313" key="4">
    <source>
        <dbReference type="EMBL" id="WTQ73793.1"/>
    </source>
</evidence>
<evidence type="ECO:0000259" key="3">
    <source>
        <dbReference type="Pfam" id="PF02342"/>
    </source>
</evidence>
<reference evidence="4" key="1">
    <citation type="submission" date="2022-10" db="EMBL/GenBank/DDBJ databases">
        <title>The complete genomes of actinobacterial strains from the NBC collection.</title>
        <authorList>
            <person name="Joergensen T.S."/>
            <person name="Alvarez Arevalo M."/>
            <person name="Sterndorff E.B."/>
            <person name="Faurdal D."/>
            <person name="Vuksanovic O."/>
            <person name="Mourched A.-S."/>
            <person name="Charusanti P."/>
            <person name="Shaw S."/>
            <person name="Blin K."/>
            <person name="Weber T."/>
        </authorList>
    </citation>
    <scope>NUCLEOTIDE SEQUENCE</scope>
    <source>
        <strain evidence="4">NBC_00148</strain>
    </source>
</reference>
<dbReference type="InterPro" id="IPR003325">
    <property type="entry name" value="TerD"/>
</dbReference>
<evidence type="ECO:0000256" key="2">
    <source>
        <dbReference type="SAM" id="MobiDB-lite"/>
    </source>
</evidence>
<dbReference type="PANTHER" id="PTHR32097">
    <property type="entry name" value="CAMP-BINDING PROTEIN 1-RELATED"/>
    <property type="match status" value="1"/>
</dbReference>
<accession>A0AAU1LRG5</accession>
<comment type="similarity">
    <text evidence="1">Belongs to the CAPAB/TerDEXZ family.</text>
</comment>
<dbReference type="Pfam" id="PF02342">
    <property type="entry name" value="TerD"/>
    <property type="match status" value="1"/>
</dbReference>
<evidence type="ECO:0000256" key="1">
    <source>
        <dbReference type="ARBA" id="ARBA00008775"/>
    </source>
</evidence>
<dbReference type="InterPro" id="IPR051324">
    <property type="entry name" value="Stress/Tellurium_Resist"/>
</dbReference>
<name>A0AAU1LRG5_9ACTN</name>
<dbReference type="AlphaFoldDB" id="A0AAU1LRG5"/>
<dbReference type="Gene3D" id="2.60.60.30">
    <property type="entry name" value="sav2460 like domains"/>
    <property type="match status" value="1"/>
</dbReference>
<dbReference type="EMBL" id="CP108169">
    <property type="protein sequence ID" value="WTQ73793.1"/>
    <property type="molecule type" value="Genomic_DNA"/>
</dbReference>
<dbReference type="SUPFAM" id="SSF158682">
    <property type="entry name" value="TerB-like"/>
    <property type="match status" value="1"/>
</dbReference>